<dbReference type="Gene3D" id="1.20.1420.30">
    <property type="entry name" value="NCX, central ion-binding region"/>
    <property type="match status" value="2"/>
</dbReference>
<comment type="subcellular location">
    <subcellularLocation>
        <location evidence="1">Membrane</location>
        <topology evidence="1">Multi-pass membrane protein</topology>
    </subcellularLocation>
</comment>
<accession>A0A399R0R3</accession>
<evidence type="ECO:0000256" key="5">
    <source>
        <dbReference type="SAM" id="Phobius"/>
    </source>
</evidence>
<keyword evidence="8" id="KW-1185">Reference proteome</keyword>
<dbReference type="InterPro" id="IPR004837">
    <property type="entry name" value="NaCa_Exmemb"/>
</dbReference>
<keyword evidence="2 5" id="KW-0812">Transmembrane</keyword>
<keyword evidence="3 5" id="KW-1133">Transmembrane helix</keyword>
<organism evidence="7 8">
    <name type="scientific">Henriciella barbarensis</name>
    <dbReference type="NCBI Taxonomy" id="86342"/>
    <lineage>
        <taxon>Bacteria</taxon>
        <taxon>Pseudomonadati</taxon>
        <taxon>Pseudomonadota</taxon>
        <taxon>Alphaproteobacteria</taxon>
        <taxon>Hyphomonadales</taxon>
        <taxon>Hyphomonadaceae</taxon>
        <taxon>Henriciella</taxon>
    </lineage>
</organism>
<evidence type="ECO:0000259" key="6">
    <source>
        <dbReference type="Pfam" id="PF01699"/>
    </source>
</evidence>
<dbReference type="GO" id="GO:0005262">
    <property type="term" value="F:calcium channel activity"/>
    <property type="evidence" value="ECO:0007669"/>
    <property type="project" value="TreeGrafter"/>
</dbReference>
<feature type="transmembrane region" description="Helical" evidence="5">
    <location>
        <begin position="6"/>
        <end position="25"/>
    </location>
</feature>
<comment type="caution">
    <text evidence="7">The sequence shown here is derived from an EMBL/GenBank/DDBJ whole genome shotgun (WGS) entry which is preliminary data.</text>
</comment>
<dbReference type="InterPro" id="IPR004481">
    <property type="entry name" value="K/Na/Ca-exchanger"/>
</dbReference>
<gene>
    <name evidence="7" type="ORF">D1224_04225</name>
</gene>
<feature type="domain" description="Sodium/calcium exchanger membrane region" evidence="6">
    <location>
        <begin position="189"/>
        <end position="333"/>
    </location>
</feature>
<evidence type="ECO:0000256" key="3">
    <source>
        <dbReference type="ARBA" id="ARBA00022989"/>
    </source>
</evidence>
<feature type="transmembrane region" description="Helical" evidence="5">
    <location>
        <begin position="219"/>
        <end position="245"/>
    </location>
</feature>
<evidence type="ECO:0000256" key="4">
    <source>
        <dbReference type="ARBA" id="ARBA00023136"/>
    </source>
</evidence>
<dbReference type="GO" id="GO:0005886">
    <property type="term" value="C:plasma membrane"/>
    <property type="evidence" value="ECO:0007669"/>
    <property type="project" value="TreeGrafter"/>
</dbReference>
<proteinExistence type="predicted"/>
<feature type="transmembrane region" description="Helical" evidence="5">
    <location>
        <begin position="75"/>
        <end position="93"/>
    </location>
</feature>
<name>A0A399R0R3_9PROT</name>
<reference evidence="7 8" key="1">
    <citation type="submission" date="2018-08" db="EMBL/GenBank/DDBJ databases">
        <title>Henriciella mobilis sp. nov., isolated from seawater.</title>
        <authorList>
            <person name="Cheng H."/>
            <person name="Wu Y.-H."/>
            <person name="Xu X.-W."/>
            <person name="Guo L.-L."/>
        </authorList>
    </citation>
    <scope>NUCLEOTIDE SEQUENCE [LARGE SCALE GENOMIC DNA]</scope>
    <source>
        <strain evidence="7 8">CCUG66934</strain>
    </source>
</reference>
<evidence type="ECO:0000313" key="7">
    <source>
        <dbReference type="EMBL" id="RIJ23477.1"/>
    </source>
</evidence>
<feature type="transmembrane region" description="Helical" evidence="5">
    <location>
        <begin position="105"/>
        <end position="124"/>
    </location>
</feature>
<evidence type="ECO:0000313" key="8">
    <source>
        <dbReference type="Proteomes" id="UP000265431"/>
    </source>
</evidence>
<dbReference type="OrthoDB" id="153124at2"/>
<evidence type="ECO:0000256" key="2">
    <source>
        <dbReference type="ARBA" id="ARBA00022692"/>
    </source>
</evidence>
<feature type="domain" description="Sodium/calcium exchanger membrane region" evidence="6">
    <location>
        <begin position="6"/>
        <end position="125"/>
    </location>
</feature>
<protein>
    <submittedName>
        <fullName evidence="7">Sodium:calcium antiporter</fullName>
    </submittedName>
</protein>
<feature type="transmembrane region" description="Helical" evidence="5">
    <location>
        <begin position="252"/>
        <end position="270"/>
    </location>
</feature>
<dbReference type="Pfam" id="PF01699">
    <property type="entry name" value="Na_Ca_ex"/>
    <property type="match status" value="2"/>
</dbReference>
<dbReference type="PANTHER" id="PTHR10846">
    <property type="entry name" value="SODIUM/POTASSIUM/CALCIUM EXCHANGER"/>
    <property type="match status" value="1"/>
</dbReference>
<sequence length="336" mass="35071">MSTQIAIIVFLAATLVVTLAGIRIISTADRLADRTGLGEAVFGGVLLGASTSLSGIVTSLTAASAGLASLAVSNAVGGIAAQTTFLVIADLIYKRVNLEHAAADANNMLMAAMLVLLMSLPLAANYAPEYTLFGIHPASLLLFAVYFFGTRAAVQLRNKPMWRPRETDETREDAPDEEEAQIHSLPVMIAIFVGLSLVLAACGYAIAQSGAVISSNLGISQTIVGALMTAIATSLPELVTTLAAVRRGALQLAVGGIIGGNTFDVLFLSLSDIAYRDGSIYHAMTQADGLMLIGATVITTILLMGLILRERRGIGFEGLGILVTYFGLMALQLSIN</sequence>
<dbReference type="PANTHER" id="PTHR10846:SF8">
    <property type="entry name" value="INNER MEMBRANE PROTEIN YRBG"/>
    <property type="match status" value="1"/>
</dbReference>
<evidence type="ECO:0000256" key="1">
    <source>
        <dbReference type="ARBA" id="ARBA00004141"/>
    </source>
</evidence>
<dbReference type="GO" id="GO:0008273">
    <property type="term" value="F:calcium, potassium:sodium antiporter activity"/>
    <property type="evidence" value="ECO:0007669"/>
    <property type="project" value="TreeGrafter"/>
</dbReference>
<feature type="transmembrane region" description="Helical" evidence="5">
    <location>
        <begin position="315"/>
        <end position="335"/>
    </location>
</feature>
<dbReference type="AlphaFoldDB" id="A0A399R0R3"/>
<dbReference type="GO" id="GO:0006874">
    <property type="term" value="P:intracellular calcium ion homeostasis"/>
    <property type="evidence" value="ECO:0007669"/>
    <property type="project" value="TreeGrafter"/>
</dbReference>
<feature type="transmembrane region" description="Helical" evidence="5">
    <location>
        <begin position="37"/>
        <end position="63"/>
    </location>
</feature>
<dbReference type="Proteomes" id="UP000265431">
    <property type="component" value="Unassembled WGS sequence"/>
</dbReference>
<dbReference type="EMBL" id="QWGB01000005">
    <property type="protein sequence ID" value="RIJ23477.1"/>
    <property type="molecule type" value="Genomic_DNA"/>
</dbReference>
<keyword evidence="4 5" id="KW-0472">Membrane</keyword>
<feature type="transmembrane region" description="Helical" evidence="5">
    <location>
        <begin position="187"/>
        <end position="207"/>
    </location>
</feature>
<dbReference type="InterPro" id="IPR044880">
    <property type="entry name" value="NCX_ion-bd_dom_sf"/>
</dbReference>
<feature type="transmembrane region" description="Helical" evidence="5">
    <location>
        <begin position="290"/>
        <end position="308"/>
    </location>
</feature>
<feature type="transmembrane region" description="Helical" evidence="5">
    <location>
        <begin position="130"/>
        <end position="149"/>
    </location>
</feature>